<dbReference type="Proteomes" id="UP001308776">
    <property type="component" value="Unassembled WGS sequence"/>
</dbReference>
<dbReference type="PANTHER" id="PTHR30619:SF1">
    <property type="entry name" value="RECOMBINATION PROTEIN 2"/>
    <property type="match status" value="1"/>
</dbReference>
<dbReference type="RefSeq" id="WP_155735225.1">
    <property type="nucleotide sequence ID" value="NZ_JAQGFK010000108.1"/>
</dbReference>
<protein>
    <recommendedName>
        <fullName evidence="3">Metallo-beta-lactamase domain-containing protein</fullName>
    </recommendedName>
</protein>
<dbReference type="SUPFAM" id="SSF56281">
    <property type="entry name" value="Metallo-hydrolase/oxidoreductase"/>
    <property type="match status" value="1"/>
</dbReference>
<proteinExistence type="predicted"/>
<comment type="caution">
    <text evidence="1">The sequence shown here is derived from an EMBL/GenBank/DDBJ whole genome shotgun (WGS) entry which is preliminary data.</text>
</comment>
<dbReference type="Gene3D" id="3.60.15.10">
    <property type="entry name" value="Ribonuclease Z/Hydroxyacylglutathione hydrolase-like"/>
    <property type="match status" value="1"/>
</dbReference>
<evidence type="ECO:0000313" key="2">
    <source>
        <dbReference type="Proteomes" id="UP001308776"/>
    </source>
</evidence>
<evidence type="ECO:0008006" key="3">
    <source>
        <dbReference type="Google" id="ProtNLM"/>
    </source>
</evidence>
<organism evidence="1 2">
    <name type="scientific">Acidithiobacillus ferriphilus</name>
    <dbReference type="NCBI Taxonomy" id="1689834"/>
    <lineage>
        <taxon>Bacteria</taxon>
        <taxon>Pseudomonadati</taxon>
        <taxon>Pseudomonadota</taxon>
        <taxon>Acidithiobacillia</taxon>
        <taxon>Acidithiobacillales</taxon>
        <taxon>Acidithiobacillaceae</taxon>
        <taxon>Acidithiobacillus</taxon>
    </lineage>
</organism>
<dbReference type="EMBL" id="JAQGFR010000236">
    <property type="protein sequence ID" value="MEB8514843.1"/>
    <property type="molecule type" value="Genomic_DNA"/>
</dbReference>
<name>A0ABU6FSG5_9PROT</name>
<keyword evidence="2" id="KW-1185">Reference proteome</keyword>
<reference evidence="1 2" key="1">
    <citation type="submission" date="2022-11" db="EMBL/GenBank/DDBJ databases">
        <title>Comparative genomics analysis of Acidithiobacillus ferriphilus.</title>
        <authorList>
            <person name="Ma L."/>
        </authorList>
    </citation>
    <scope>NUCLEOTIDE SEQUENCE [LARGE SCALE GENOMIC DNA]</scope>
    <source>
        <strain evidence="1 2">DY15</strain>
    </source>
</reference>
<gene>
    <name evidence="1" type="ORF">OW717_12440</name>
</gene>
<dbReference type="InterPro" id="IPR052159">
    <property type="entry name" value="Competence_DNA_uptake"/>
</dbReference>
<sequence length="336" mass="37589">MLDIFNCGQGDSIRLTSKKCIWNAQNPLYIDLGPANYTRAVAENEIDLLITHSHKDHISGMSIPKRIRIRTLYIPAYYLEIRKIVSHLTGRWPYLPSGRQGNINILYEGAYSGCCHAEILNPPLNPYTIFGIDPENASGVDEYLERFGTSVDNIINDQADLDDVSFPDGYEPEKFIRIAVHLISHKDKGDTIKAVNRFLEYDANKISIVFSYKHYNDKGDEETFLLTGDADKSVFNRLIKNKAGSLKADVLKVPHHGSKNNLNLRIVQRISPKIAVISHNNGKFGRAKDPHPNKEIIAILKKSGIPAYYTNDVIKNNNTVCASHSGIISSASVTII</sequence>
<dbReference type="PANTHER" id="PTHR30619">
    <property type="entry name" value="DNA INTERNALIZATION/COMPETENCE PROTEIN COMEC/REC2"/>
    <property type="match status" value="1"/>
</dbReference>
<evidence type="ECO:0000313" key="1">
    <source>
        <dbReference type="EMBL" id="MEB8514843.1"/>
    </source>
</evidence>
<accession>A0ABU6FSG5</accession>
<dbReference type="InterPro" id="IPR036866">
    <property type="entry name" value="RibonucZ/Hydroxyglut_hydro"/>
</dbReference>